<comment type="caution">
    <text evidence="2">The sequence shown here is derived from an EMBL/GenBank/DDBJ whole genome shotgun (WGS) entry which is preliminary data.</text>
</comment>
<evidence type="ECO:0000313" key="3">
    <source>
        <dbReference type="Proteomes" id="UP001302274"/>
    </source>
</evidence>
<sequence>MRTISIIAFASFLLLWGAYFLLKDSSKNPAVSTADNEALEQDLDTKGSVLTAKRKRDLDQIGAVINEKTVRLDDETKEQIKTAKAGYDNKEGVKELQAMLEQSYLDRNSSIKDIKRIQGQITEMKLKLKQEPTNSEKWDPRFVYYLMIQENYTYPEINMIKSLAENGLNMEEIEYINELIREDSFTERIMAFKSQSEVAGRAVASAKKKPKEVDDFITDVNDDGSTIEDKLIEMNYNESEREEMRYGHNQ</sequence>
<proteinExistence type="predicted"/>
<evidence type="ECO:0000313" key="2">
    <source>
        <dbReference type="EMBL" id="MEA9357543.1"/>
    </source>
</evidence>
<gene>
    <name evidence="2" type="ORF">SHI21_15045</name>
</gene>
<accession>A0ABU5VWW3</accession>
<organism evidence="2 3">
    <name type="scientific">Bacteriovorax antarcticus</name>
    <dbReference type="NCBI Taxonomy" id="3088717"/>
    <lineage>
        <taxon>Bacteria</taxon>
        <taxon>Pseudomonadati</taxon>
        <taxon>Bdellovibrionota</taxon>
        <taxon>Bacteriovoracia</taxon>
        <taxon>Bacteriovoracales</taxon>
        <taxon>Bacteriovoracaceae</taxon>
        <taxon>Bacteriovorax</taxon>
    </lineage>
</organism>
<reference evidence="2 3" key="1">
    <citation type="submission" date="2023-11" db="EMBL/GenBank/DDBJ databases">
        <title>A Novel Polar Bacteriovorax (B. antarcticus) Isolated from the Biocrust in Antarctica.</title>
        <authorList>
            <person name="Mun W."/>
            <person name="Choi S.Y."/>
            <person name="Mitchell R.J."/>
        </authorList>
    </citation>
    <scope>NUCLEOTIDE SEQUENCE [LARGE SCALE GENOMIC DNA]</scope>
    <source>
        <strain evidence="2 3">PP10</strain>
    </source>
</reference>
<evidence type="ECO:0008006" key="4">
    <source>
        <dbReference type="Google" id="ProtNLM"/>
    </source>
</evidence>
<dbReference type="RefSeq" id="WP_323577589.1">
    <property type="nucleotide sequence ID" value="NZ_JAYGJQ010000002.1"/>
</dbReference>
<name>A0ABU5VWW3_9BACT</name>
<keyword evidence="3" id="KW-1185">Reference proteome</keyword>
<evidence type="ECO:0000256" key="1">
    <source>
        <dbReference type="SAM" id="MobiDB-lite"/>
    </source>
</evidence>
<feature type="region of interest" description="Disordered" evidence="1">
    <location>
        <begin position="229"/>
        <end position="250"/>
    </location>
</feature>
<dbReference type="EMBL" id="JAYGJQ010000002">
    <property type="protein sequence ID" value="MEA9357543.1"/>
    <property type="molecule type" value="Genomic_DNA"/>
</dbReference>
<protein>
    <recommendedName>
        <fullName evidence="4">Foldase protein PrsA</fullName>
    </recommendedName>
</protein>
<dbReference type="Proteomes" id="UP001302274">
    <property type="component" value="Unassembled WGS sequence"/>
</dbReference>